<feature type="region of interest" description="Disordered" evidence="1">
    <location>
        <begin position="1"/>
        <end position="55"/>
    </location>
</feature>
<sequence length="70" mass="7843">TSFELGGSGQRAQGRRSRVDPRNCSDHRKGFFGPVLQRRRPGLNLPSDGWRHTLSLPPVRRASGLEAFSR</sequence>
<protein>
    <submittedName>
        <fullName evidence="2">Uncharacterized protein</fullName>
    </submittedName>
</protein>
<dbReference type="EMBL" id="BMAW01044411">
    <property type="protein sequence ID" value="GFS44423.1"/>
    <property type="molecule type" value="Genomic_DNA"/>
</dbReference>
<evidence type="ECO:0000313" key="4">
    <source>
        <dbReference type="Proteomes" id="UP000887013"/>
    </source>
</evidence>
<feature type="non-terminal residue" evidence="2">
    <location>
        <position position="1"/>
    </location>
</feature>
<dbReference type="EMBL" id="BMAW01016620">
    <property type="protein sequence ID" value="GFT49987.1"/>
    <property type="molecule type" value="Genomic_DNA"/>
</dbReference>
<comment type="caution">
    <text evidence="2">The sequence shown here is derived from an EMBL/GenBank/DDBJ whole genome shotgun (WGS) entry which is preliminary data.</text>
</comment>
<keyword evidence="4" id="KW-1185">Reference proteome</keyword>
<dbReference type="AlphaFoldDB" id="A0A8X6IGT2"/>
<evidence type="ECO:0000313" key="2">
    <source>
        <dbReference type="EMBL" id="GFS44423.1"/>
    </source>
</evidence>
<proteinExistence type="predicted"/>
<name>A0A8X6IGT2_NEPPI</name>
<dbReference type="Proteomes" id="UP000887013">
    <property type="component" value="Unassembled WGS sequence"/>
</dbReference>
<evidence type="ECO:0000256" key="1">
    <source>
        <dbReference type="SAM" id="MobiDB-lite"/>
    </source>
</evidence>
<evidence type="ECO:0000313" key="3">
    <source>
        <dbReference type="EMBL" id="GFT49987.1"/>
    </source>
</evidence>
<organism evidence="2 4">
    <name type="scientific">Nephila pilipes</name>
    <name type="common">Giant wood spider</name>
    <name type="synonym">Nephila maculata</name>
    <dbReference type="NCBI Taxonomy" id="299642"/>
    <lineage>
        <taxon>Eukaryota</taxon>
        <taxon>Metazoa</taxon>
        <taxon>Ecdysozoa</taxon>
        <taxon>Arthropoda</taxon>
        <taxon>Chelicerata</taxon>
        <taxon>Arachnida</taxon>
        <taxon>Araneae</taxon>
        <taxon>Araneomorphae</taxon>
        <taxon>Entelegynae</taxon>
        <taxon>Araneoidea</taxon>
        <taxon>Nephilidae</taxon>
        <taxon>Nephila</taxon>
    </lineage>
</organism>
<gene>
    <name evidence="2" type="ORF">NPIL_439621</name>
    <name evidence="3" type="ORF">NPIL_606431</name>
</gene>
<reference evidence="2" key="1">
    <citation type="submission" date="2020-08" db="EMBL/GenBank/DDBJ databases">
        <title>Multicomponent nature underlies the extraordinary mechanical properties of spider dragline silk.</title>
        <authorList>
            <person name="Kono N."/>
            <person name="Nakamura H."/>
            <person name="Mori M."/>
            <person name="Yoshida Y."/>
            <person name="Ohtoshi R."/>
            <person name="Malay A.D."/>
            <person name="Moran D.A.P."/>
            <person name="Tomita M."/>
            <person name="Numata K."/>
            <person name="Arakawa K."/>
        </authorList>
    </citation>
    <scope>NUCLEOTIDE SEQUENCE</scope>
</reference>
<accession>A0A8X6IGT2</accession>
<feature type="compositionally biased region" description="Basic and acidic residues" evidence="1">
    <location>
        <begin position="17"/>
        <end position="29"/>
    </location>
</feature>